<evidence type="ECO:0000256" key="4">
    <source>
        <dbReference type="ARBA" id="ARBA00004991"/>
    </source>
</evidence>
<dbReference type="InterPro" id="IPR006634">
    <property type="entry name" value="TLC-dom"/>
</dbReference>
<evidence type="ECO:0000313" key="16">
    <source>
        <dbReference type="EMBL" id="KAJ6635435.1"/>
    </source>
</evidence>
<dbReference type="PROSITE" id="PS50071">
    <property type="entry name" value="HOMEOBOX_2"/>
    <property type="match status" value="1"/>
</dbReference>
<dbReference type="Gene3D" id="1.10.10.60">
    <property type="entry name" value="Homeodomain-like"/>
    <property type="match status" value="1"/>
</dbReference>
<reference evidence="16" key="1">
    <citation type="submission" date="2022-07" db="EMBL/GenBank/DDBJ databases">
        <authorList>
            <person name="Trinca V."/>
            <person name="Uliana J.V.C."/>
            <person name="Torres T.T."/>
            <person name="Ward R.J."/>
            <person name="Monesi N."/>
        </authorList>
    </citation>
    <scope>NUCLEOTIDE SEQUENCE</scope>
    <source>
        <strain evidence="16">HSMRA1968</strain>
        <tissue evidence="16">Whole embryos</tissue>
    </source>
</reference>
<dbReference type="PANTHER" id="PTHR12560:SF0">
    <property type="entry name" value="LD18904P"/>
    <property type="match status" value="1"/>
</dbReference>
<keyword evidence="17" id="KW-1185">Reference proteome</keyword>
<evidence type="ECO:0000256" key="14">
    <source>
        <dbReference type="SAM" id="Phobius"/>
    </source>
</evidence>
<keyword evidence="12 13" id="KW-0539">Nucleus</keyword>
<evidence type="ECO:0000256" key="3">
    <source>
        <dbReference type="ARBA" id="ARBA00004760"/>
    </source>
</evidence>
<dbReference type="GO" id="GO:0003677">
    <property type="term" value="F:DNA binding"/>
    <property type="evidence" value="ECO:0007669"/>
    <property type="project" value="UniProtKB-UniRule"/>
</dbReference>
<keyword evidence="10 14" id="KW-0472">Membrane</keyword>
<keyword evidence="12 13" id="KW-0371">Homeobox</keyword>
<dbReference type="GO" id="GO:0050291">
    <property type="term" value="F:sphingosine N-acyltransferase activity"/>
    <property type="evidence" value="ECO:0007669"/>
    <property type="project" value="InterPro"/>
</dbReference>
<dbReference type="Pfam" id="PF00046">
    <property type="entry name" value="Homeodomain"/>
    <property type="match status" value="1"/>
</dbReference>
<dbReference type="PANTHER" id="PTHR12560">
    <property type="entry name" value="LONGEVITY ASSURANCE FACTOR 1 LAG1"/>
    <property type="match status" value="1"/>
</dbReference>
<dbReference type="GO" id="GO:0005634">
    <property type="term" value="C:nucleus"/>
    <property type="evidence" value="ECO:0007669"/>
    <property type="project" value="UniProtKB-SubCell"/>
</dbReference>
<sequence length="265" mass="31317">MEIFRYFSGTFWSTEIWLPPNTTWADMAPGSRPNVNHADAIDLLWVLPLSMLLIVIRYFVETYCLLPIGKCLGVKSSKSKPPNPNQTLEKAYNKNQRLNKKTIIGLAKQVDLTERQIERWWRLRRAQDKPSTLIKFSDSFWKMLYYTYSFSYGVSALWKKPWFWDFNSIWYGYPHHSIDNDIWWYCLITMAYYFGLSLTHLFDYKRKDFWQLFIHHIVTVSSLAISWASNLHREGAVTILAHDSVDILLEFERDNRSSASEASDD</sequence>
<evidence type="ECO:0000256" key="5">
    <source>
        <dbReference type="ARBA" id="ARBA00022679"/>
    </source>
</evidence>
<evidence type="ECO:0000256" key="1">
    <source>
        <dbReference type="ARBA" id="ARBA00004123"/>
    </source>
</evidence>
<comment type="pathway">
    <text evidence="3">Lipid metabolism; sphingolipid metabolism.</text>
</comment>
<evidence type="ECO:0000256" key="10">
    <source>
        <dbReference type="ARBA" id="ARBA00023136"/>
    </source>
</evidence>
<keyword evidence="6 14" id="KW-0812">Transmembrane</keyword>
<dbReference type="OrthoDB" id="537032at2759"/>
<evidence type="ECO:0000256" key="6">
    <source>
        <dbReference type="ARBA" id="ARBA00022692"/>
    </source>
</evidence>
<dbReference type="SMART" id="SM00389">
    <property type="entry name" value="HOX"/>
    <property type="match status" value="1"/>
</dbReference>
<keyword evidence="7" id="KW-0256">Endoplasmic reticulum</keyword>
<keyword evidence="12 13" id="KW-0238">DNA-binding</keyword>
<evidence type="ECO:0000256" key="8">
    <source>
        <dbReference type="ARBA" id="ARBA00022989"/>
    </source>
</evidence>
<keyword evidence="5" id="KW-0808">Transferase</keyword>
<proteinExistence type="predicted"/>
<comment type="subcellular location">
    <subcellularLocation>
        <location evidence="2">Endoplasmic reticulum membrane</location>
        <topology evidence="2">Multi-pass membrane protein</topology>
    </subcellularLocation>
    <subcellularLocation>
        <location evidence="1 12 13">Nucleus</location>
    </subcellularLocation>
</comment>
<dbReference type="GO" id="GO:0005789">
    <property type="term" value="C:endoplasmic reticulum membrane"/>
    <property type="evidence" value="ECO:0007669"/>
    <property type="project" value="UniProtKB-SubCell"/>
</dbReference>
<feature type="transmembrane region" description="Helical" evidence="14">
    <location>
        <begin position="43"/>
        <end position="60"/>
    </location>
</feature>
<organism evidence="16 17">
    <name type="scientific">Pseudolycoriella hygida</name>
    <dbReference type="NCBI Taxonomy" id="35572"/>
    <lineage>
        <taxon>Eukaryota</taxon>
        <taxon>Metazoa</taxon>
        <taxon>Ecdysozoa</taxon>
        <taxon>Arthropoda</taxon>
        <taxon>Hexapoda</taxon>
        <taxon>Insecta</taxon>
        <taxon>Pterygota</taxon>
        <taxon>Neoptera</taxon>
        <taxon>Endopterygota</taxon>
        <taxon>Diptera</taxon>
        <taxon>Nematocera</taxon>
        <taxon>Sciaroidea</taxon>
        <taxon>Sciaridae</taxon>
        <taxon>Pseudolycoriella</taxon>
    </lineage>
</organism>
<comment type="pathway">
    <text evidence="4">Sphingolipid metabolism.</text>
</comment>
<feature type="DNA-binding region" description="Homeobox" evidence="12">
    <location>
        <begin position="88"/>
        <end position="132"/>
    </location>
</feature>
<feature type="transmembrane region" description="Helical" evidence="14">
    <location>
        <begin position="209"/>
        <end position="228"/>
    </location>
</feature>
<evidence type="ECO:0000313" key="17">
    <source>
        <dbReference type="Proteomes" id="UP001151699"/>
    </source>
</evidence>
<evidence type="ECO:0000256" key="9">
    <source>
        <dbReference type="ARBA" id="ARBA00023098"/>
    </source>
</evidence>
<comment type="caution">
    <text evidence="16">The sequence shown here is derived from an EMBL/GenBank/DDBJ whole genome shotgun (WGS) entry which is preliminary data.</text>
</comment>
<dbReference type="SMART" id="SM00724">
    <property type="entry name" value="TLC"/>
    <property type="match status" value="1"/>
</dbReference>
<gene>
    <name evidence="16" type="primary">Cers2</name>
    <name evidence="16" type="ORF">Bhyg_14021</name>
</gene>
<dbReference type="CDD" id="cd00086">
    <property type="entry name" value="homeodomain"/>
    <property type="match status" value="1"/>
</dbReference>
<evidence type="ECO:0000256" key="7">
    <source>
        <dbReference type="ARBA" id="ARBA00022824"/>
    </source>
</evidence>
<dbReference type="EMBL" id="WJQU01000004">
    <property type="protein sequence ID" value="KAJ6635435.1"/>
    <property type="molecule type" value="Genomic_DNA"/>
</dbReference>
<protein>
    <submittedName>
        <fullName evidence="16">Ceramide synthase 2</fullName>
    </submittedName>
</protein>
<dbReference type="AlphaFoldDB" id="A0A9Q0MNX4"/>
<dbReference type="SUPFAM" id="SSF46689">
    <property type="entry name" value="Homeodomain-like"/>
    <property type="match status" value="1"/>
</dbReference>
<dbReference type="InterPro" id="IPR009057">
    <property type="entry name" value="Homeodomain-like_sf"/>
</dbReference>
<feature type="transmembrane region" description="Helical" evidence="14">
    <location>
        <begin position="182"/>
        <end position="202"/>
    </location>
</feature>
<evidence type="ECO:0000256" key="12">
    <source>
        <dbReference type="PROSITE-ProRule" id="PRU00108"/>
    </source>
</evidence>
<dbReference type="InterPro" id="IPR001356">
    <property type="entry name" value="HD"/>
</dbReference>
<evidence type="ECO:0000256" key="11">
    <source>
        <dbReference type="ARBA" id="ARBA00049036"/>
    </source>
</evidence>
<dbReference type="Pfam" id="PF03798">
    <property type="entry name" value="TRAM_LAG1_CLN8"/>
    <property type="match status" value="1"/>
</dbReference>
<comment type="catalytic activity">
    <reaction evidence="11">
        <text>sphinganine + octadecanoyl-CoA = N-(octadecanoyl)-sphinganine + CoA + H(+)</text>
        <dbReference type="Rhea" id="RHEA:36547"/>
        <dbReference type="ChEBI" id="CHEBI:15378"/>
        <dbReference type="ChEBI" id="CHEBI:57287"/>
        <dbReference type="ChEBI" id="CHEBI:57394"/>
        <dbReference type="ChEBI" id="CHEBI:57817"/>
        <dbReference type="ChEBI" id="CHEBI:67033"/>
    </reaction>
    <physiologicalReaction direction="left-to-right" evidence="11">
        <dbReference type="Rhea" id="RHEA:36548"/>
    </physiologicalReaction>
</comment>
<keyword evidence="9" id="KW-0443">Lipid metabolism</keyword>
<dbReference type="FunFam" id="1.10.10.60:FF:000020">
    <property type="entry name" value="Ceramide synthase 5"/>
    <property type="match status" value="1"/>
</dbReference>
<keyword evidence="8 14" id="KW-1133">Transmembrane helix</keyword>
<name>A0A9Q0MNX4_9DIPT</name>
<dbReference type="Proteomes" id="UP001151699">
    <property type="component" value="Chromosome C"/>
</dbReference>
<dbReference type="GO" id="GO:0046513">
    <property type="term" value="P:ceramide biosynthetic process"/>
    <property type="evidence" value="ECO:0007669"/>
    <property type="project" value="InterPro"/>
</dbReference>
<accession>A0A9Q0MNX4</accession>
<evidence type="ECO:0000256" key="2">
    <source>
        <dbReference type="ARBA" id="ARBA00004477"/>
    </source>
</evidence>
<evidence type="ECO:0000259" key="15">
    <source>
        <dbReference type="PROSITE" id="PS50071"/>
    </source>
</evidence>
<evidence type="ECO:0000256" key="13">
    <source>
        <dbReference type="RuleBase" id="RU000682"/>
    </source>
</evidence>
<dbReference type="PIRSF" id="PIRSF005225">
    <property type="entry name" value="LAG1_LAC1"/>
    <property type="match status" value="1"/>
</dbReference>
<feature type="domain" description="Homeobox" evidence="15">
    <location>
        <begin position="86"/>
        <end position="131"/>
    </location>
</feature>
<dbReference type="InterPro" id="IPR016439">
    <property type="entry name" value="Lag1/Lac1-like"/>
</dbReference>